<dbReference type="RefSeq" id="YP_009214120.1">
    <property type="nucleotide sequence ID" value="NC_028957.1"/>
</dbReference>
<evidence type="ECO:0000313" key="2">
    <source>
        <dbReference type="Proteomes" id="UP000030718"/>
    </source>
</evidence>
<dbReference type="OrthoDB" id="29226at10239"/>
<evidence type="ECO:0000313" key="1">
    <source>
        <dbReference type="EMBL" id="AIZ02920.1"/>
    </source>
</evidence>
<dbReference type="Proteomes" id="UP000030718">
    <property type="component" value="Segment"/>
</dbReference>
<protein>
    <submittedName>
        <fullName evidence="1">Uncharacterized protein</fullName>
    </submittedName>
</protein>
<gene>
    <name evidence="1" type="ORF">VR26_283</name>
</gene>
<dbReference type="GeneID" id="26640576"/>
<dbReference type="KEGG" id="vg:26640576"/>
<organism evidence="1 2">
    <name type="scientific">Escherichia phage vB_EcoM_VR26</name>
    <dbReference type="NCBI Taxonomy" id="1567029"/>
    <lineage>
        <taxon>Viruses</taxon>
        <taxon>Duplodnaviria</taxon>
        <taxon>Heunggongvirae</taxon>
        <taxon>Uroviricota</taxon>
        <taxon>Caudoviricetes</taxon>
        <taxon>Pantevenvirales</taxon>
        <taxon>Straboviridae</taxon>
        <taxon>Tevenvirinae</taxon>
        <taxon>Gaprivervirus</taxon>
        <taxon>Gaprivervirus vr26</taxon>
    </lineage>
</organism>
<name>A0A0A7HH61_9CAUD</name>
<reference evidence="1 2" key="1">
    <citation type="submission" date="2014-10" db="EMBL/GenBank/DDBJ databases">
        <title>VR bacteriophages - a small but diverse group of low-temperature viruses.</title>
        <authorList>
            <person name="Kaliniene L."/>
            <person name="Meskys R."/>
            <person name="Simoliunas E."/>
            <person name="Zajanckauskaite A."/>
            <person name="Truncaite L."/>
        </authorList>
    </citation>
    <scope>NUCLEOTIDE SEQUENCE [LARGE SCALE GENOMIC DNA]</scope>
</reference>
<proteinExistence type="predicted"/>
<accession>A0A0A7HH61</accession>
<dbReference type="EMBL" id="KP007362">
    <property type="protein sequence ID" value="AIZ02920.1"/>
    <property type="molecule type" value="Genomic_DNA"/>
</dbReference>
<sequence>MIVMKKFKEYHCYECGKKIDSIHSLSVFSFDNLNYAHIWCLRGMTKFN</sequence>
<keyword evidence="2" id="KW-1185">Reference proteome</keyword>